<evidence type="ECO:0000313" key="15">
    <source>
        <dbReference type="Proteomes" id="UP001623330"/>
    </source>
</evidence>
<dbReference type="InterPro" id="IPR027815">
    <property type="entry name" value="CSC1/OSCA1-like_cyt"/>
</dbReference>
<dbReference type="InterPro" id="IPR032880">
    <property type="entry name" value="CSC1/OSCA1-like_N"/>
</dbReference>
<feature type="compositionally biased region" description="Polar residues" evidence="8">
    <location>
        <begin position="791"/>
        <end position="801"/>
    </location>
</feature>
<feature type="transmembrane region" description="Helical" evidence="9">
    <location>
        <begin position="434"/>
        <end position="458"/>
    </location>
</feature>
<comment type="caution">
    <text evidence="14">The sequence shown here is derived from an EMBL/GenBank/DDBJ whole genome shotgun (WGS) entry which is preliminary data.</text>
</comment>
<dbReference type="InterPro" id="IPR022257">
    <property type="entry name" value="PHM7_ext"/>
</dbReference>
<evidence type="ECO:0000256" key="3">
    <source>
        <dbReference type="ARBA" id="ARBA00022448"/>
    </source>
</evidence>
<evidence type="ECO:0000259" key="12">
    <source>
        <dbReference type="Pfam" id="PF13967"/>
    </source>
</evidence>
<protein>
    <submittedName>
        <fullName evidence="14">Phosphate metabolism protein 7</fullName>
    </submittedName>
</protein>
<evidence type="ECO:0000256" key="6">
    <source>
        <dbReference type="ARBA" id="ARBA00023136"/>
    </source>
</evidence>
<dbReference type="InterPro" id="IPR003864">
    <property type="entry name" value="CSC1/OSCA1-like_7TM"/>
</dbReference>
<dbReference type="PANTHER" id="PTHR13018">
    <property type="entry name" value="PROBABLE MEMBRANE PROTEIN DUF221-RELATED"/>
    <property type="match status" value="1"/>
</dbReference>
<evidence type="ECO:0000259" key="13">
    <source>
        <dbReference type="Pfam" id="PF14703"/>
    </source>
</evidence>
<feature type="transmembrane region" description="Helical" evidence="9">
    <location>
        <begin position="637"/>
        <end position="661"/>
    </location>
</feature>
<proteinExistence type="inferred from homology"/>
<feature type="compositionally biased region" description="Acidic residues" evidence="8">
    <location>
        <begin position="756"/>
        <end position="770"/>
    </location>
</feature>
<feature type="transmembrane region" description="Helical" evidence="9">
    <location>
        <begin position="668"/>
        <end position="685"/>
    </location>
</feature>
<evidence type="ECO:0000256" key="8">
    <source>
        <dbReference type="SAM" id="MobiDB-lite"/>
    </source>
</evidence>
<evidence type="ECO:0000259" key="11">
    <source>
        <dbReference type="Pfam" id="PF12621"/>
    </source>
</evidence>
<evidence type="ECO:0000256" key="7">
    <source>
        <dbReference type="SAM" id="Coils"/>
    </source>
</evidence>
<feature type="domain" description="10TM putative phosphate transporter extracellular tail" evidence="11">
    <location>
        <begin position="879"/>
        <end position="971"/>
    </location>
</feature>
<keyword evidence="7" id="KW-0175">Coiled coil</keyword>
<dbReference type="InterPro" id="IPR045122">
    <property type="entry name" value="Csc1-like"/>
</dbReference>
<feature type="region of interest" description="Disordered" evidence="8">
    <location>
        <begin position="752"/>
        <end position="802"/>
    </location>
</feature>
<feature type="transmembrane region" description="Helical" evidence="9">
    <location>
        <begin position="143"/>
        <end position="162"/>
    </location>
</feature>
<feature type="coiled-coil region" evidence="7">
    <location>
        <begin position="228"/>
        <end position="255"/>
    </location>
</feature>
<keyword evidence="5 9" id="KW-1133">Transmembrane helix</keyword>
<dbReference type="Pfam" id="PF02714">
    <property type="entry name" value="RSN1_7TM"/>
    <property type="match status" value="1"/>
</dbReference>
<feature type="domain" description="CSC1/OSCA1-like 7TM region" evidence="10">
    <location>
        <begin position="386"/>
        <end position="659"/>
    </location>
</feature>
<feature type="transmembrane region" description="Helical" evidence="9">
    <location>
        <begin position="388"/>
        <end position="414"/>
    </location>
</feature>
<evidence type="ECO:0000259" key="10">
    <source>
        <dbReference type="Pfam" id="PF02714"/>
    </source>
</evidence>
<reference evidence="14 15" key="1">
    <citation type="submission" date="2024-05" db="EMBL/GenBank/DDBJ databases">
        <title>Long read based assembly of the Candida bracarensis genome reveals expanded adhesin content.</title>
        <authorList>
            <person name="Marcet-Houben M."/>
            <person name="Ksiezopolska E."/>
            <person name="Gabaldon T."/>
        </authorList>
    </citation>
    <scope>NUCLEOTIDE SEQUENCE [LARGE SCALE GENOMIC DNA]</scope>
    <source>
        <strain evidence="14 15">CBM6</strain>
    </source>
</reference>
<comment type="subcellular location">
    <subcellularLocation>
        <location evidence="1">Membrane</location>
        <topology evidence="1">Multi-pass membrane protein</topology>
    </subcellularLocation>
</comment>
<feature type="transmembrane region" description="Helical" evidence="9">
    <location>
        <begin position="93"/>
        <end position="116"/>
    </location>
</feature>
<sequence>MAADSSSSTSAFVTTLIFNGLVALIFILLFWYFKPRNKRVYEPRTLTDVQTISEEERIDTIEYDEDHTNWISFLLTRPHSFLIQHCSMDGYLYLRYLGIFTGISFISCFILFPILLPVNATNGNHLKGFEVMSFSNVKNKNRFYAHVFLSWIIFGLITYVIYRELYYYVSLRHSMQTTPLYDGLLSSRTVVVTELSDEYNTEGEFDRLFPNATNIIYARKLKELHDMVKERDQTAEKYEKTLNKLINKCVKKQNTEKKREKLYKDGKPKDDLSTYVPQKNRPKVWLKHWPLPTYLGGQQVDLLNHSTKTIGELNEKIKDKQANWSKSSHLNTAFIIFDTQLEAQRCYQSIPDILGFTDYGKCLIGYSPEDLLWDNMNLTKKARYMKRVVANLILTALIIFWAIPVAVVGCISNVNYLAERVYFLHFLNNVPSVIMGIITGLVPSLALSILMSLVAPFIKKVGTMSGNVTRQETDDFCQKWYYAFQVIQTFIITTATSSASSTVTAIMSDPGSAMTLLANNLPKSSNFYITYFLLQGLTVPTSQLLQAANLILSKFLGRFLDTTPRQKWNRYNNLSKPSWGVIYPQVEVLVCIMISYIIIAPIILVFSTIMFLFLYLSNLYNLNFVKGFSFDLKGRNYVRALLQVFVGIYLSEVCLLGLFIMGKAWGPLVLECFWIAVTALCHIYIKRRFLPLIDAVPLSAIMNARGNTDQQYPQHDQGLGEVKKIGEDMKKLFDDDKNHGVLRPATKGDLRRADLLPEEDLEESDDDNNCSEESTIGNLDEGTTKSDGRKQSNATYPSKNAKTFVGSDEDFKKLHYADVKDMKKQQSNFGEGMDPEGAIVGNADVGKIFSDPMAMTDDPGAFPGNILPSQGRFRRIANFFVPRKSYPFCKVRMRLPLCMNTTIQYNLDYAETAYTDPAVNAKSPIVWICRDPMGVSQRQMDEAHMEDVPITDEFTKYDEKGRAQYTFNPPDFVRAAKK</sequence>
<dbReference type="Pfam" id="PF14703">
    <property type="entry name" value="PHM7_cyt"/>
    <property type="match status" value="1"/>
</dbReference>
<dbReference type="Proteomes" id="UP001623330">
    <property type="component" value="Unassembled WGS sequence"/>
</dbReference>
<evidence type="ECO:0000256" key="2">
    <source>
        <dbReference type="ARBA" id="ARBA00007779"/>
    </source>
</evidence>
<organism evidence="14 15">
    <name type="scientific">Nakaseomyces bracarensis</name>
    <dbReference type="NCBI Taxonomy" id="273131"/>
    <lineage>
        <taxon>Eukaryota</taxon>
        <taxon>Fungi</taxon>
        <taxon>Dikarya</taxon>
        <taxon>Ascomycota</taxon>
        <taxon>Saccharomycotina</taxon>
        <taxon>Saccharomycetes</taxon>
        <taxon>Saccharomycetales</taxon>
        <taxon>Saccharomycetaceae</taxon>
        <taxon>Nakaseomyces</taxon>
    </lineage>
</organism>
<evidence type="ECO:0000256" key="5">
    <source>
        <dbReference type="ARBA" id="ARBA00022989"/>
    </source>
</evidence>
<name>A0ABR4NP53_9SACH</name>
<dbReference type="Pfam" id="PF12621">
    <property type="entry name" value="PHM7_ext"/>
    <property type="match status" value="1"/>
</dbReference>
<evidence type="ECO:0000256" key="4">
    <source>
        <dbReference type="ARBA" id="ARBA00022692"/>
    </source>
</evidence>
<comment type="similarity">
    <text evidence="2">Belongs to the CSC1 (TC 1.A.17) family.</text>
</comment>
<feature type="domain" description="CSC1/OSCA1-like cytosolic" evidence="13">
    <location>
        <begin position="187"/>
        <end position="375"/>
    </location>
</feature>
<evidence type="ECO:0000256" key="9">
    <source>
        <dbReference type="SAM" id="Phobius"/>
    </source>
</evidence>
<gene>
    <name evidence="14" type="ORF">RNJ44_01914</name>
</gene>
<dbReference type="PANTHER" id="PTHR13018:SF139">
    <property type="entry name" value="PHOSPHATE METABOLISM PROTEIN 7"/>
    <property type="match status" value="1"/>
</dbReference>
<evidence type="ECO:0000256" key="1">
    <source>
        <dbReference type="ARBA" id="ARBA00004141"/>
    </source>
</evidence>
<keyword evidence="15" id="KW-1185">Reference proteome</keyword>
<keyword evidence="3" id="KW-0813">Transport</keyword>
<accession>A0ABR4NP53</accession>
<dbReference type="EMBL" id="JBEVYD010000011">
    <property type="protein sequence ID" value="KAL3229778.1"/>
    <property type="molecule type" value="Genomic_DNA"/>
</dbReference>
<evidence type="ECO:0000313" key="14">
    <source>
        <dbReference type="EMBL" id="KAL3229778.1"/>
    </source>
</evidence>
<dbReference type="Pfam" id="PF13967">
    <property type="entry name" value="RSN1_TM"/>
    <property type="match status" value="1"/>
</dbReference>
<feature type="transmembrane region" description="Helical" evidence="9">
    <location>
        <begin position="12"/>
        <end position="33"/>
    </location>
</feature>
<keyword evidence="6 9" id="KW-0472">Membrane</keyword>
<feature type="domain" description="CSC1/OSCA1-like N-terminal transmembrane" evidence="12">
    <location>
        <begin position="11"/>
        <end position="164"/>
    </location>
</feature>
<feature type="transmembrane region" description="Helical" evidence="9">
    <location>
        <begin position="588"/>
        <end position="617"/>
    </location>
</feature>
<keyword evidence="4 9" id="KW-0812">Transmembrane</keyword>